<dbReference type="OrthoDB" id="9815791at2"/>
<evidence type="ECO:0000259" key="2">
    <source>
        <dbReference type="Pfam" id="PF00171"/>
    </source>
</evidence>
<organism evidence="3 4">
    <name type="scientific">Paraburkholderia lycopersici</name>
    <dbReference type="NCBI Taxonomy" id="416944"/>
    <lineage>
        <taxon>Bacteria</taxon>
        <taxon>Pseudomonadati</taxon>
        <taxon>Pseudomonadota</taxon>
        <taxon>Betaproteobacteria</taxon>
        <taxon>Burkholderiales</taxon>
        <taxon>Burkholderiaceae</taxon>
        <taxon>Paraburkholderia</taxon>
    </lineage>
</organism>
<evidence type="ECO:0000256" key="1">
    <source>
        <dbReference type="ARBA" id="ARBA00023002"/>
    </source>
</evidence>
<dbReference type="Gene3D" id="3.40.605.10">
    <property type="entry name" value="Aldehyde Dehydrogenase, Chain A, domain 1"/>
    <property type="match status" value="1"/>
</dbReference>
<accession>A0A1G6Q2S8</accession>
<dbReference type="STRING" id="416944.SAMN05421548_11168"/>
<sequence length="481" mass="50114">MNVRDILVEGAGASEADVHAAQISALVARSRAAQQAFGSAGQQTLDTAAAAAAWAIMEPSRNRELAELAVRDTGLGNAGDKFRKNYRKTLGLLRDLHGKKTCGVIARDEARGIVEIARAVGVVAAITPSTNPAATPANKIINALKCGNAIVVAPSPKGHGACEALVGFIHAQFEKAGLDPALVQMLPAPVGKAATAALMREADLVVATGSQANVRMAYASGTPAFGVGAGNVASIVTSTANLREAAHKIAASKTFDYATSCSSENSAVIEYAVYDAMLRELAACGGVLLDARQKAQLQAAMWTDGKLSACCTAKSATQIARTAGLDEVATREPAFLMVEETGFGAGYPFSGEKLAPVLTVYRARDFDAAADAVHSLYAHMGAGHSVGLHTGEPHEAVTLGSTLPVARVIVNQAHCFATGGNFDNGLPFSLSMGCGTWGRNNFSDNLGFRHYLNITRVAYPIAEQVPALDALLGDYFRRFGQ</sequence>
<dbReference type="Gene3D" id="3.40.309.10">
    <property type="entry name" value="Aldehyde Dehydrogenase, Chain A, domain 2"/>
    <property type="match status" value="1"/>
</dbReference>
<dbReference type="PANTHER" id="PTHR11699">
    <property type="entry name" value="ALDEHYDE DEHYDROGENASE-RELATED"/>
    <property type="match status" value="1"/>
</dbReference>
<dbReference type="InterPro" id="IPR016163">
    <property type="entry name" value="Ald_DH_C"/>
</dbReference>
<dbReference type="AlphaFoldDB" id="A0A1G6Q2S8"/>
<dbReference type="NCBIfam" id="NF047625">
    <property type="entry name" value="AcylSulfactDhSauS"/>
    <property type="match status" value="1"/>
</dbReference>
<dbReference type="RefSeq" id="WP_091997431.1">
    <property type="nucleotide sequence ID" value="NZ_FMYQ01000011.1"/>
</dbReference>
<evidence type="ECO:0000313" key="3">
    <source>
        <dbReference type="EMBL" id="SDC86740.1"/>
    </source>
</evidence>
<dbReference type="InterPro" id="IPR015590">
    <property type="entry name" value="Aldehyde_DH_dom"/>
</dbReference>
<keyword evidence="4" id="KW-1185">Reference proteome</keyword>
<dbReference type="EMBL" id="FMYQ01000011">
    <property type="protein sequence ID" value="SDC86740.1"/>
    <property type="molecule type" value="Genomic_DNA"/>
</dbReference>
<name>A0A1G6Q2S8_9BURK</name>
<protein>
    <submittedName>
        <fullName evidence="3">Sulfoacetaldehyde dehydrogenase</fullName>
    </submittedName>
</protein>
<proteinExistence type="predicted"/>
<gene>
    <name evidence="3" type="ORF">SAMN05421548_11168</name>
</gene>
<feature type="domain" description="Aldehyde dehydrogenase" evidence="2">
    <location>
        <begin position="17"/>
        <end position="283"/>
    </location>
</feature>
<dbReference type="SUPFAM" id="SSF53720">
    <property type="entry name" value="ALDH-like"/>
    <property type="match status" value="1"/>
</dbReference>
<dbReference type="Proteomes" id="UP000198908">
    <property type="component" value="Unassembled WGS sequence"/>
</dbReference>
<evidence type="ECO:0000313" key="4">
    <source>
        <dbReference type="Proteomes" id="UP000198908"/>
    </source>
</evidence>
<dbReference type="InterPro" id="IPR016161">
    <property type="entry name" value="Ald_DH/histidinol_DH"/>
</dbReference>
<dbReference type="InterPro" id="IPR016162">
    <property type="entry name" value="Ald_DH_N"/>
</dbReference>
<reference evidence="4" key="1">
    <citation type="submission" date="2016-09" db="EMBL/GenBank/DDBJ databases">
        <authorList>
            <person name="Varghese N."/>
            <person name="Submissions S."/>
        </authorList>
    </citation>
    <scope>NUCLEOTIDE SEQUENCE [LARGE SCALE GENOMIC DNA]</scope>
    <source>
        <strain evidence="4">TNe-862</strain>
    </source>
</reference>
<dbReference type="Pfam" id="PF00171">
    <property type="entry name" value="Aldedh"/>
    <property type="match status" value="1"/>
</dbReference>
<keyword evidence="1" id="KW-0560">Oxidoreductase</keyword>
<dbReference type="GO" id="GO:0016620">
    <property type="term" value="F:oxidoreductase activity, acting on the aldehyde or oxo group of donors, NAD or NADP as acceptor"/>
    <property type="evidence" value="ECO:0007669"/>
    <property type="project" value="InterPro"/>
</dbReference>